<evidence type="ECO:0000256" key="1">
    <source>
        <dbReference type="ARBA" id="ARBA00023002"/>
    </source>
</evidence>
<dbReference type="InterPro" id="IPR036188">
    <property type="entry name" value="FAD/NAD-bd_sf"/>
</dbReference>
<evidence type="ECO:0000259" key="2">
    <source>
        <dbReference type="Pfam" id="PF01494"/>
    </source>
</evidence>
<comment type="caution">
    <text evidence="3">The sequence shown here is derived from an EMBL/GenBank/DDBJ whole genome shotgun (WGS) entry which is preliminary data.</text>
</comment>
<dbReference type="SUPFAM" id="SSF51905">
    <property type="entry name" value="FAD/NAD(P)-binding domain"/>
    <property type="match status" value="1"/>
</dbReference>
<sequence>MNQSKETLANLKATHASGHSDEYDVAVVGYGPAGEVLASTLGAAGFRVLVVERWPQPYPLPRLTTLDGEVCRVVQATGIDTDMAFQETSVQDACHFVDAAGAPLMVVKYPGLLGGWPSRVSVFQPDFERSIAAKVATMLNVDVLRGWEATSLSQTDDVVTLGIAPFSEESGVEHNASRVIRAKYLVGTDGARSFVRAALDIQMRDFDLHERWLNFDAEILRPLPDELLKLKIFMDPARPHMHMPIGKRRLRLEFRVMEGETDEAMTHPDVAWDFLSRQHGLGPEDVRIMRQVVYHYHTRVTSQWRTGRVFLAGDAAHTMPPYMGQGGCAAIRDGRNLGWKLVEVLAGRSTDALLDEYGAERGPHVTTLVMASDRLSRVVNIVDVAAAEARNQGMREKGEGHPPELPSLQAGVLYRDAAGIVAAGSGRYTPQGRLRRDGIEDRGDQFLGGAFQLWCRKDPAAFIGAQALDILDRLGCKVGVFEDATSEHAFEDIDGTYLSFLDSLDADVAIVRPDFYLFGAVRANGIDALVADLFVRLHSNSIGESVRAPAQVVSAA</sequence>
<dbReference type="GO" id="GO:0071949">
    <property type="term" value="F:FAD binding"/>
    <property type="evidence" value="ECO:0007669"/>
    <property type="project" value="InterPro"/>
</dbReference>
<dbReference type="Proteomes" id="UP000054851">
    <property type="component" value="Unassembled WGS sequence"/>
</dbReference>
<dbReference type="PANTHER" id="PTHR43476">
    <property type="entry name" value="3-(3-HYDROXY-PHENYL)PROPIONATE/3-HYDROXYCINNAMIC ACID HYDROXYLASE"/>
    <property type="match status" value="1"/>
</dbReference>
<dbReference type="GO" id="GO:0008688">
    <property type="term" value="F:3-(3-hydroxyphenyl)propionate hydroxylase activity"/>
    <property type="evidence" value="ECO:0007669"/>
    <property type="project" value="TreeGrafter"/>
</dbReference>
<evidence type="ECO:0000313" key="4">
    <source>
        <dbReference type="Proteomes" id="UP000054851"/>
    </source>
</evidence>
<keyword evidence="4" id="KW-1185">Reference proteome</keyword>
<organism evidence="3 4">
    <name type="scientific">Caballeronia hypogeia</name>
    <dbReference type="NCBI Taxonomy" id="1777140"/>
    <lineage>
        <taxon>Bacteria</taxon>
        <taxon>Pseudomonadati</taxon>
        <taxon>Pseudomonadota</taxon>
        <taxon>Betaproteobacteria</taxon>
        <taxon>Burkholderiales</taxon>
        <taxon>Burkholderiaceae</taxon>
        <taxon>Caballeronia</taxon>
    </lineage>
</organism>
<proteinExistence type="predicted"/>
<accession>A0A158CVL0</accession>
<dbReference type="EMBL" id="FCOA02000029">
    <property type="protein sequence ID" value="SAK86412.1"/>
    <property type="molecule type" value="Genomic_DNA"/>
</dbReference>
<dbReference type="Pfam" id="PF01494">
    <property type="entry name" value="FAD_binding_3"/>
    <property type="match status" value="1"/>
</dbReference>
<dbReference type="STRING" id="1777140.AWB79_06065"/>
<dbReference type="PANTHER" id="PTHR43476:SF3">
    <property type="entry name" value="FAD-BINDING MONOOXYGENASE"/>
    <property type="match status" value="1"/>
</dbReference>
<dbReference type="InterPro" id="IPR002938">
    <property type="entry name" value="FAD-bd"/>
</dbReference>
<gene>
    <name evidence="3" type="ORF">AWB79_06065</name>
</gene>
<reference evidence="3" key="1">
    <citation type="submission" date="2016-01" db="EMBL/GenBank/DDBJ databases">
        <authorList>
            <person name="Peeters C."/>
        </authorList>
    </citation>
    <scope>NUCLEOTIDE SEQUENCE</scope>
    <source>
        <strain evidence="3">LMG 29322</strain>
    </source>
</reference>
<name>A0A158CVL0_9BURK</name>
<dbReference type="OrthoDB" id="3443359at2"/>
<protein>
    <submittedName>
        <fullName evidence="3">3-(3-hydroxyphenyl)propionate hydroxylase</fullName>
    </submittedName>
</protein>
<keyword evidence="1" id="KW-0560">Oxidoreductase</keyword>
<dbReference type="PRINTS" id="PR00420">
    <property type="entry name" value="RNGMNOXGNASE"/>
</dbReference>
<dbReference type="AlphaFoldDB" id="A0A158CVL0"/>
<dbReference type="RefSeq" id="WP_061171104.1">
    <property type="nucleotide sequence ID" value="NZ_FCOA02000029.1"/>
</dbReference>
<dbReference type="NCBIfam" id="NF004829">
    <property type="entry name" value="PRK06183.1-3"/>
    <property type="match status" value="1"/>
</dbReference>
<feature type="domain" description="FAD-binding" evidence="2">
    <location>
        <begin position="22"/>
        <end position="371"/>
    </location>
</feature>
<dbReference type="InterPro" id="IPR050631">
    <property type="entry name" value="PheA/TfdB_FAD_monoxygenase"/>
</dbReference>
<evidence type="ECO:0000313" key="3">
    <source>
        <dbReference type="EMBL" id="SAK86412.1"/>
    </source>
</evidence>
<dbReference type="Gene3D" id="3.30.70.2450">
    <property type="match status" value="1"/>
</dbReference>
<dbReference type="Gene3D" id="3.50.50.60">
    <property type="entry name" value="FAD/NAD(P)-binding domain"/>
    <property type="match status" value="1"/>
</dbReference>
<dbReference type="GO" id="GO:0019622">
    <property type="term" value="P:3-(3-hydroxy)phenylpropionate catabolic process"/>
    <property type="evidence" value="ECO:0007669"/>
    <property type="project" value="TreeGrafter"/>
</dbReference>